<proteinExistence type="predicted"/>
<dbReference type="EMBL" id="JACOGA010000005">
    <property type="protein sequence ID" value="MBC3873244.1"/>
    <property type="molecule type" value="Genomic_DNA"/>
</dbReference>
<keyword evidence="2" id="KW-1185">Reference proteome</keyword>
<accession>A0ABR6Y9E4</accession>
<name>A0ABR6Y9E4_9BURK</name>
<reference evidence="1 2" key="1">
    <citation type="submission" date="2020-08" db="EMBL/GenBank/DDBJ databases">
        <title>Novel species isolated from subtropical streams in China.</title>
        <authorList>
            <person name="Lu H."/>
        </authorList>
    </citation>
    <scope>NUCLEOTIDE SEQUENCE [LARGE SCALE GENOMIC DNA]</scope>
    <source>
        <strain evidence="1 2">LX15W</strain>
    </source>
</reference>
<dbReference type="RefSeq" id="WP_186941282.1">
    <property type="nucleotide sequence ID" value="NZ_JACOGA010000005.1"/>
</dbReference>
<evidence type="ECO:0000313" key="2">
    <source>
        <dbReference type="Proteomes" id="UP000624279"/>
    </source>
</evidence>
<organism evidence="1 2">
    <name type="scientific">Undibacterium flavidum</name>
    <dbReference type="NCBI Taxonomy" id="2762297"/>
    <lineage>
        <taxon>Bacteria</taxon>
        <taxon>Pseudomonadati</taxon>
        <taxon>Pseudomonadota</taxon>
        <taxon>Betaproteobacteria</taxon>
        <taxon>Burkholderiales</taxon>
        <taxon>Oxalobacteraceae</taxon>
        <taxon>Undibacterium</taxon>
    </lineage>
</organism>
<comment type="caution">
    <text evidence="1">The sequence shown here is derived from an EMBL/GenBank/DDBJ whole genome shotgun (WGS) entry which is preliminary data.</text>
</comment>
<dbReference type="Proteomes" id="UP000624279">
    <property type="component" value="Unassembled WGS sequence"/>
</dbReference>
<protein>
    <submittedName>
        <fullName evidence="1">Transporter substrate-binding domain-containing protein</fullName>
    </submittedName>
</protein>
<gene>
    <name evidence="1" type="ORF">H8K55_06575</name>
</gene>
<dbReference type="SUPFAM" id="SSF53850">
    <property type="entry name" value="Periplasmic binding protein-like II"/>
    <property type="match status" value="1"/>
</dbReference>
<evidence type="ECO:0000313" key="1">
    <source>
        <dbReference type="EMBL" id="MBC3873244.1"/>
    </source>
</evidence>
<sequence>MTLIHLNISSANQLRAIRLMLLSQALAAIVLLALFRLAGASNLTDKANPQPVIYAWAASMAEDERGHYPISLLKLALVKSGEAYDPKPSKRDMPQWRTLRHVQLGKDLDVVWTFTTPEREQSLLPIRIPIDRGLLGWRLLLINAADAERFSRLDSAGQLRALRSGQGHDWPDFPILKANGFKVSPSSSYQGLFSMLQRQRIAYFPRSLTEIEPEVRAHKAQSLVVAPKWVLHYPAPLYFFVSREKPALAAAIERGLLAAIKDGSMRQLFQQHFGESIAHANLSQRTVLTLTNPFLTEATPLQRADLWFSPALGF</sequence>